<evidence type="ECO:0000313" key="1">
    <source>
        <dbReference type="EMBL" id="EFL49813.1"/>
    </source>
</evidence>
<dbReference type="Proteomes" id="UP000006250">
    <property type="component" value="Unassembled WGS sequence"/>
</dbReference>
<reference evidence="1 2" key="1">
    <citation type="submission" date="2010-08" db="EMBL/GenBank/DDBJ databases">
        <title>The draft genome of Desulfovibrio fructosovorans JJ.</title>
        <authorList>
            <consortium name="US DOE Joint Genome Institute (JGI-PGF)"/>
            <person name="Lucas S."/>
            <person name="Copeland A."/>
            <person name="Lapidus A."/>
            <person name="Cheng J.-F."/>
            <person name="Bruce D."/>
            <person name="Goodwin L."/>
            <person name="Pitluck S."/>
            <person name="Land M.L."/>
            <person name="Hauser L."/>
            <person name="Chang Y.-J."/>
            <person name="Jeffries C."/>
            <person name="Wall J.D."/>
            <person name="Stahl D.A."/>
            <person name="Arkin A.P."/>
            <person name="Dehal P."/>
            <person name="Stolyar S.M."/>
            <person name="Hazen T.C."/>
            <person name="Woyke T.J."/>
        </authorList>
    </citation>
    <scope>NUCLEOTIDE SEQUENCE [LARGE SCALE GENOMIC DNA]</scope>
    <source>
        <strain evidence="1 2">JJ</strain>
    </source>
</reference>
<dbReference type="RefSeq" id="WP_005995992.1">
    <property type="nucleotide sequence ID" value="NZ_AECZ01000032.1"/>
</dbReference>
<sequence length="95" mass="10445">MTETCQDPLRYLVECLCCRVYLDGGDNVRLAFSRRHGLKDMMTAQGIARSYAGPLRDRLHQLREAGEASAEPAAAPAEARPWAEHVATGAFCPLI</sequence>
<evidence type="ECO:0000313" key="2">
    <source>
        <dbReference type="Proteomes" id="UP000006250"/>
    </source>
</evidence>
<gene>
    <name evidence="1" type="ORF">DesfrDRAFT_3449</name>
</gene>
<accession>E1K0P9</accession>
<protein>
    <submittedName>
        <fullName evidence="1">Uncharacterized protein</fullName>
    </submittedName>
</protein>
<dbReference type="eggNOG" id="ENOG5032N0T">
    <property type="taxonomic scope" value="Bacteria"/>
</dbReference>
<keyword evidence="2" id="KW-1185">Reference proteome</keyword>
<organism evidence="1 2">
    <name type="scientific">Solidesulfovibrio fructosivorans JJ]</name>
    <dbReference type="NCBI Taxonomy" id="596151"/>
    <lineage>
        <taxon>Bacteria</taxon>
        <taxon>Pseudomonadati</taxon>
        <taxon>Thermodesulfobacteriota</taxon>
        <taxon>Desulfovibrionia</taxon>
        <taxon>Desulfovibrionales</taxon>
        <taxon>Desulfovibrionaceae</taxon>
        <taxon>Solidesulfovibrio</taxon>
    </lineage>
</organism>
<name>E1K0P9_SOLFR</name>
<dbReference type="EMBL" id="AECZ01000032">
    <property type="protein sequence ID" value="EFL49813.1"/>
    <property type="molecule type" value="Genomic_DNA"/>
</dbReference>
<dbReference type="OrthoDB" id="5458854at2"/>
<dbReference type="AlphaFoldDB" id="E1K0P9"/>
<proteinExistence type="predicted"/>
<comment type="caution">
    <text evidence="1">The sequence shown here is derived from an EMBL/GenBank/DDBJ whole genome shotgun (WGS) entry which is preliminary data.</text>
</comment>